<name>A0A6J4QJA3_9ACTN</name>
<accession>A0A6J4QJA3</accession>
<protein>
    <submittedName>
        <fullName evidence="2">Uncharacterized protein</fullName>
    </submittedName>
</protein>
<sequence>MEKINELVDKLGDGEGPEDKRLRLPGEKKEYKIVGVRRIEMSEPLDFASKLDRSPSSI</sequence>
<feature type="region of interest" description="Disordered" evidence="1">
    <location>
        <begin position="1"/>
        <end position="23"/>
    </location>
</feature>
<evidence type="ECO:0000313" key="2">
    <source>
        <dbReference type="EMBL" id="CAA9446669.1"/>
    </source>
</evidence>
<organism evidence="2">
    <name type="scientific">uncultured Rubrobacteraceae bacterium</name>
    <dbReference type="NCBI Taxonomy" id="349277"/>
    <lineage>
        <taxon>Bacteria</taxon>
        <taxon>Bacillati</taxon>
        <taxon>Actinomycetota</taxon>
        <taxon>Rubrobacteria</taxon>
        <taxon>Rubrobacterales</taxon>
        <taxon>Rubrobacteraceae</taxon>
        <taxon>environmental samples</taxon>
    </lineage>
</organism>
<evidence type="ECO:0000256" key="1">
    <source>
        <dbReference type="SAM" id="MobiDB-lite"/>
    </source>
</evidence>
<reference evidence="2" key="1">
    <citation type="submission" date="2020-02" db="EMBL/GenBank/DDBJ databases">
        <authorList>
            <person name="Meier V. D."/>
        </authorList>
    </citation>
    <scope>NUCLEOTIDE SEQUENCE</scope>
    <source>
        <strain evidence="2">AVDCRST_MAG78</strain>
    </source>
</reference>
<dbReference type="AlphaFoldDB" id="A0A6J4QJA3"/>
<gene>
    <name evidence="2" type="ORF">AVDCRST_MAG78-2945</name>
</gene>
<dbReference type="EMBL" id="CADCVB010000193">
    <property type="protein sequence ID" value="CAA9446669.1"/>
    <property type="molecule type" value="Genomic_DNA"/>
</dbReference>
<proteinExistence type="predicted"/>